<feature type="non-terminal residue" evidence="2">
    <location>
        <position position="1"/>
    </location>
</feature>
<protein>
    <submittedName>
        <fullName evidence="2">Uncharacterized protein</fullName>
    </submittedName>
</protein>
<feature type="compositionally biased region" description="Basic and acidic residues" evidence="1">
    <location>
        <begin position="129"/>
        <end position="145"/>
    </location>
</feature>
<proteinExistence type="predicted"/>
<feature type="compositionally biased region" description="Basic residues" evidence="1">
    <location>
        <begin position="204"/>
        <end position="214"/>
    </location>
</feature>
<evidence type="ECO:0000256" key="1">
    <source>
        <dbReference type="SAM" id="MobiDB-lite"/>
    </source>
</evidence>
<feature type="compositionally biased region" description="Basic residues" evidence="1">
    <location>
        <begin position="102"/>
        <end position="115"/>
    </location>
</feature>
<dbReference type="AlphaFoldDB" id="A0A6J4SIB5"/>
<feature type="non-terminal residue" evidence="2">
    <location>
        <position position="214"/>
    </location>
</feature>
<accession>A0A6J4SIB5</accession>
<reference evidence="2" key="1">
    <citation type="submission" date="2020-02" db="EMBL/GenBank/DDBJ databases">
        <authorList>
            <person name="Meier V. D."/>
        </authorList>
    </citation>
    <scope>NUCLEOTIDE SEQUENCE</scope>
    <source>
        <strain evidence="2">AVDCRST_MAG13</strain>
    </source>
</reference>
<feature type="region of interest" description="Disordered" evidence="1">
    <location>
        <begin position="1"/>
        <end position="214"/>
    </location>
</feature>
<feature type="compositionally biased region" description="Basic residues" evidence="1">
    <location>
        <begin position="40"/>
        <end position="75"/>
    </location>
</feature>
<dbReference type="EMBL" id="CADCVO010000321">
    <property type="protein sequence ID" value="CAA9496613.1"/>
    <property type="molecule type" value="Genomic_DNA"/>
</dbReference>
<organism evidence="2">
    <name type="scientific">uncultured Solirubrobacteraceae bacterium</name>
    <dbReference type="NCBI Taxonomy" id="1162706"/>
    <lineage>
        <taxon>Bacteria</taxon>
        <taxon>Bacillati</taxon>
        <taxon>Actinomycetota</taxon>
        <taxon>Thermoleophilia</taxon>
        <taxon>Solirubrobacterales</taxon>
        <taxon>Solirubrobacteraceae</taxon>
        <taxon>environmental samples</taxon>
    </lineage>
</organism>
<name>A0A6J4SIB5_9ACTN</name>
<gene>
    <name evidence="2" type="ORF">AVDCRST_MAG13-2019</name>
</gene>
<sequence length="214" mass="24385">ANDRAGSRRERHPRSPRRRARRLARRCHVRQVRPQPVPHAHLRAGRARGHRQRRLERLQRHQRRRPGCRGPRLGRRPPDGGQQPEPHADGEDALAGQGRLHGPLRGHRHPQRHPGRPAGQAGPRRRRAGRDGHRPRPRDAPDRRAHPALPRRPGEPEHRLGHRPRGRERGAVPDEPQPPGQAPRAHALDEAGRLGRQPAVARVRAGHHGRRGRR</sequence>
<evidence type="ECO:0000313" key="2">
    <source>
        <dbReference type="EMBL" id="CAA9496613.1"/>
    </source>
</evidence>
<feature type="compositionally biased region" description="Basic residues" evidence="1">
    <location>
        <begin position="9"/>
        <end position="31"/>
    </location>
</feature>